<evidence type="ECO:0000313" key="3">
    <source>
        <dbReference type="Proteomes" id="UP000000787"/>
    </source>
</evidence>
<keyword evidence="3" id="KW-1185">Reference proteome</keyword>
<sequence>MQQPTWHINTHQQTWQVVWYAADAEPTGKAHGSAGICLTPEQHVIVVSQNGLDWDVPAGRSEIGESWDATLRREVAEEACASVQSAELLGFCQSQCLTGVEQDLVLVRSFWLAQVQIQPWQPQFEIRQRRMIALAEIWDYLPPSFVPVYRHVLQVALLLRR</sequence>
<dbReference type="BioCyc" id="HAUR316274:GHYA-694-MONOMER"/>
<organism evidence="2 3">
    <name type="scientific">Herpetosiphon aurantiacus (strain ATCC 23779 / DSM 785 / 114-95)</name>
    <dbReference type="NCBI Taxonomy" id="316274"/>
    <lineage>
        <taxon>Bacteria</taxon>
        <taxon>Bacillati</taxon>
        <taxon>Chloroflexota</taxon>
        <taxon>Chloroflexia</taxon>
        <taxon>Herpetosiphonales</taxon>
        <taxon>Herpetosiphonaceae</taxon>
        <taxon>Herpetosiphon</taxon>
    </lineage>
</organism>
<dbReference type="InterPro" id="IPR000086">
    <property type="entry name" value="NUDIX_hydrolase_dom"/>
</dbReference>
<evidence type="ECO:0000313" key="2">
    <source>
        <dbReference type="EMBL" id="ABX03330.1"/>
    </source>
</evidence>
<accession>A9AWS9</accession>
<dbReference type="eggNOG" id="COG0494">
    <property type="taxonomic scope" value="Bacteria"/>
</dbReference>
<dbReference type="InterPro" id="IPR015797">
    <property type="entry name" value="NUDIX_hydrolase-like_dom_sf"/>
</dbReference>
<dbReference type="GO" id="GO:0016787">
    <property type="term" value="F:hydrolase activity"/>
    <property type="evidence" value="ECO:0007669"/>
    <property type="project" value="UniProtKB-KW"/>
</dbReference>
<feature type="domain" description="Nudix hydrolase" evidence="1">
    <location>
        <begin position="29"/>
        <end position="154"/>
    </location>
</feature>
<dbReference type="SUPFAM" id="SSF55811">
    <property type="entry name" value="Nudix"/>
    <property type="match status" value="1"/>
</dbReference>
<keyword evidence="2" id="KW-0378">Hydrolase</keyword>
<protein>
    <submittedName>
        <fullName evidence="2">NUDIX hydrolase</fullName>
    </submittedName>
</protein>
<dbReference type="KEGG" id="hau:Haur_0682"/>
<dbReference type="PROSITE" id="PS51462">
    <property type="entry name" value="NUDIX"/>
    <property type="match status" value="1"/>
</dbReference>
<dbReference type="HOGENOM" id="CLU_1641432_0_0_0"/>
<dbReference type="AlphaFoldDB" id="A9AWS9"/>
<reference evidence="2 3" key="1">
    <citation type="journal article" date="2011" name="Stand. Genomic Sci.">
        <title>Complete genome sequence of the filamentous gliding predatory bacterium Herpetosiphon aurantiacus type strain (114-95(T)).</title>
        <authorList>
            <person name="Kiss H."/>
            <person name="Nett M."/>
            <person name="Domin N."/>
            <person name="Martin K."/>
            <person name="Maresca J.A."/>
            <person name="Copeland A."/>
            <person name="Lapidus A."/>
            <person name="Lucas S."/>
            <person name="Berry K.W."/>
            <person name="Glavina Del Rio T."/>
            <person name="Dalin E."/>
            <person name="Tice H."/>
            <person name="Pitluck S."/>
            <person name="Richardson P."/>
            <person name="Bruce D."/>
            <person name="Goodwin L."/>
            <person name="Han C."/>
            <person name="Detter J.C."/>
            <person name="Schmutz J."/>
            <person name="Brettin T."/>
            <person name="Land M."/>
            <person name="Hauser L."/>
            <person name="Kyrpides N.C."/>
            <person name="Ivanova N."/>
            <person name="Goker M."/>
            <person name="Woyke T."/>
            <person name="Klenk H.P."/>
            <person name="Bryant D.A."/>
        </authorList>
    </citation>
    <scope>NUCLEOTIDE SEQUENCE [LARGE SCALE GENOMIC DNA]</scope>
    <source>
        <strain evidence="3">ATCC 23779 / DSM 785 / 114-95</strain>
    </source>
</reference>
<dbReference type="Gene3D" id="3.90.79.10">
    <property type="entry name" value="Nucleoside Triphosphate Pyrophosphohydrolase"/>
    <property type="match status" value="1"/>
</dbReference>
<dbReference type="STRING" id="316274.Haur_0682"/>
<gene>
    <name evidence="2" type="ordered locus">Haur_0682</name>
</gene>
<dbReference type="Pfam" id="PF00293">
    <property type="entry name" value="NUDIX"/>
    <property type="match status" value="1"/>
</dbReference>
<dbReference type="InParanoid" id="A9AWS9"/>
<evidence type="ECO:0000259" key="1">
    <source>
        <dbReference type="PROSITE" id="PS51462"/>
    </source>
</evidence>
<dbReference type="Proteomes" id="UP000000787">
    <property type="component" value="Chromosome"/>
</dbReference>
<name>A9AWS9_HERA2</name>
<dbReference type="EMBL" id="CP000875">
    <property type="protein sequence ID" value="ABX03330.1"/>
    <property type="molecule type" value="Genomic_DNA"/>
</dbReference>
<proteinExistence type="predicted"/>